<feature type="transmembrane region" description="Helical" evidence="1">
    <location>
        <begin position="31"/>
        <end position="58"/>
    </location>
</feature>
<dbReference type="AlphaFoldDB" id="A0AAP3ANX9"/>
<dbReference type="InterPro" id="IPR009937">
    <property type="entry name" value="Phage_holin_3_6"/>
</dbReference>
<comment type="caution">
    <text evidence="2">The sequence shown here is derived from an EMBL/GenBank/DDBJ whole genome shotgun (WGS) entry which is preliminary data.</text>
</comment>
<dbReference type="Proteomes" id="UP001207440">
    <property type="component" value="Unassembled WGS sequence"/>
</dbReference>
<organism evidence="2 3">
    <name type="scientific">Riemerella anatipestifer</name>
    <name type="common">Moraxella anatipestifer</name>
    <dbReference type="NCBI Taxonomy" id="34085"/>
    <lineage>
        <taxon>Bacteria</taxon>
        <taxon>Pseudomonadati</taxon>
        <taxon>Bacteroidota</taxon>
        <taxon>Flavobacteriia</taxon>
        <taxon>Flavobacteriales</taxon>
        <taxon>Weeksellaceae</taxon>
        <taxon>Riemerella</taxon>
    </lineage>
</organism>
<reference evidence="2" key="1">
    <citation type="submission" date="2022-10" db="EMBL/GenBank/DDBJ databases">
        <title>Sifting through the core-genome to identify putative cross-protective antigens against Riemerella anatipestifer.</title>
        <authorList>
            <person name="Zheng X."/>
            <person name="Zhang W."/>
        </authorList>
    </citation>
    <scope>NUCLEOTIDE SEQUENCE</scope>
    <source>
        <strain evidence="2">ZWRA178</strain>
    </source>
</reference>
<evidence type="ECO:0000313" key="2">
    <source>
        <dbReference type="EMBL" id="MCW0524029.1"/>
    </source>
</evidence>
<feature type="transmembrane region" description="Helical" evidence="1">
    <location>
        <begin position="64"/>
        <end position="84"/>
    </location>
</feature>
<dbReference type="EMBL" id="JAOZYT010000037">
    <property type="protein sequence ID" value="MCW0524029.1"/>
    <property type="molecule type" value="Genomic_DNA"/>
</dbReference>
<accession>A0AAP3ANX9</accession>
<name>A0AAP3ANX9_RIEAN</name>
<dbReference type="Pfam" id="PF07332">
    <property type="entry name" value="Phage_holin_3_6"/>
    <property type="match status" value="1"/>
</dbReference>
<evidence type="ECO:0000313" key="3">
    <source>
        <dbReference type="Proteomes" id="UP001207440"/>
    </source>
</evidence>
<keyword evidence="1" id="KW-1133">Transmembrane helix</keyword>
<keyword evidence="1" id="KW-0472">Membrane</keyword>
<proteinExistence type="predicted"/>
<sequence>MINFFKNYAQKRLDLIKMEATEKMSIKAGNIAFLVILSIFFLFLFIFLNIGLAILLGYYIQNMAYAFLIISGIYLFLIILLLLLKNSIKEGIANIIIKSINK</sequence>
<keyword evidence="1" id="KW-0812">Transmembrane</keyword>
<evidence type="ECO:0000256" key="1">
    <source>
        <dbReference type="SAM" id="Phobius"/>
    </source>
</evidence>
<protein>
    <submittedName>
        <fullName evidence="2">Phage holin family protein</fullName>
    </submittedName>
</protein>
<dbReference type="RefSeq" id="WP_064970329.1">
    <property type="nucleotide sequence ID" value="NZ_CP029760.1"/>
</dbReference>
<gene>
    <name evidence="2" type="ORF">OKE68_06860</name>
</gene>